<keyword evidence="2 8" id="KW-0808">Transferase</keyword>
<keyword evidence="1 8" id="KW-0963">Cytoplasm</keyword>
<dbReference type="RefSeq" id="WP_133214776.1">
    <property type="nucleotide sequence ID" value="NZ_SMSE01000004.1"/>
</dbReference>
<comment type="domain">
    <text evidence="8">The N-terminal domain determines nucleotide recognition and specific binding, while the C-terminal domain determines the specific binding to the target protein.</text>
</comment>
<comment type="function">
    <text evidence="8">Transfers a GMP moiety from GTP to Mo-molybdopterin (Mo-MPT) cofactor (Moco or molybdenum cofactor) to form Mo-molybdopterin guanine dinucleotide (Mo-MGD) cofactor.</text>
</comment>
<evidence type="ECO:0000256" key="2">
    <source>
        <dbReference type="ARBA" id="ARBA00022679"/>
    </source>
</evidence>
<evidence type="ECO:0000313" key="10">
    <source>
        <dbReference type="EMBL" id="TDG11992.1"/>
    </source>
</evidence>
<evidence type="ECO:0000256" key="5">
    <source>
        <dbReference type="ARBA" id="ARBA00022842"/>
    </source>
</evidence>
<dbReference type="Proteomes" id="UP000295554">
    <property type="component" value="Unassembled WGS sequence"/>
</dbReference>
<comment type="subunit">
    <text evidence="8">Monomer.</text>
</comment>
<evidence type="ECO:0000256" key="3">
    <source>
        <dbReference type="ARBA" id="ARBA00022723"/>
    </source>
</evidence>
<evidence type="ECO:0000256" key="6">
    <source>
        <dbReference type="ARBA" id="ARBA00023134"/>
    </source>
</evidence>
<feature type="domain" description="MobA-like NTP transferase" evidence="9">
    <location>
        <begin position="13"/>
        <end position="171"/>
    </location>
</feature>
<dbReference type="InterPro" id="IPR029044">
    <property type="entry name" value="Nucleotide-diphossugar_trans"/>
</dbReference>
<feature type="binding site" evidence="8">
    <location>
        <position position="29"/>
    </location>
    <ligand>
        <name>GTP</name>
        <dbReference type="ChEBI" id="CHEBI:37565"/>
    </ligand>
</feature>
<dbReference type="InterPro" id="IPR025877">
    <property type="entry name" value="MobA-like_NTP_Trfase"/>
</dbReference>
<dbReference type="EMBL" id="SMSE01000004">
    <property type="protein sequence ID" value="TDG11992.1"/>
    <property type="molecule type" value="Genomic_DNA"/>
</dbReference>
<comment type="similarity">
    <text evidence="8">Belongs to the MobA family.</text>
</comment>
<dbReference type="PANTHER" id="PTHR19136:SF81">
    <property type="entry name" value="MOLYBDENUM COFACTOR GUANYLYLTRANSFERASE"/>
    <property type="match status" value="1"/>
</dbReference>
<feature type="binding site" evidence="8">
    <location>
        <begin position="16"/>
        <end position="18"/>
    </location>
    <ligand>
        <name>GTP</name>
        <dbReference type="ChEBI" id="CHEBI:37565"/>
    </ligand>
</feature>
<dbReference type="OrthoDB" id="9788394at2"/>
<keyword evidence="5 8" id="KW-0460">Magnesium</keyword>
<dbReference type="GO" id="GO:0005737">
    <property type="term" value="C:cytoplasm"/>
    <property type="evidence" value="ECO:0007669"/>
    <property type="project" value="UniProtKB-SubCell"/>
</dbReference>
<gene>
    <name evidence="8 10" type="primary">mobA</name>
    <name evidence="10" type="ORF">E2F43_16675</name>
</gene>
<dbReference type="InterPro" id="IPR013482">
    <property type="entry name" value="Molybde_CF_guanTrfase"/>
</dbReference>
<dbReference type="AlphaFoldDB" id="A0A4R5LNQ4"/>
<feature type="binding site" evidence="8">
    <location>
        <position position="105"/>
    </location>
    <ligand>
        <name>Mg(2+)</name>
        <dbReference type="ChEBI" id="CHEBI:18420"/>
    </ligand>
</feature>
<evidence type="ECO:0000313" key="11">
    <source>
        <dbReference type="Proteomes" id="UP000295554"/>
    </source>
</evidence>
<keyword evidence="11" id="KW-1185">Reference proteome</keyword>
<keyword evidence="10" id="KW-0548">Nucleotidyltransferase</keyword>
<dbReference type="Gene3D" id="3.90.550.10">
    <property type="entry name" value="Spore Coat Polysaccharide Biosynthesis Protein SpsA, Chain A"/>
    <property type="match status" value="1"/>
</dbReference>
<dbReference type="EC" id="2.7.7.77" evidence="8"/>
<keyword evidence="4 8" id="KW-0547">Nucleotide-binding</keyword>
<comment type="caution">
    <text evidence="8">Lacks conserved residue(s) required for the propagation of feature annotation.</text>
</comment>
<dbReference type="CDD" id="cd02503">
    <property type="entry name" value="MobA"/>
    <property type="match status" value="1"/>
</dbReference>
<dbReference type="NCBIfam" id="TIGR02665">
    <property type="entry name" value="molyb_mobA"/>
    <property type="match status" value="1"/>
</dbReference>
<dbReference type="Pfam" id="PF12804">
    <property type="entry name" value="NTP_transf_3"/>
    <property type="match status" value="1"/>
</dbReference>
<dbReference type="PANTHER" id="PTHR19136">
    <property type="entry name" value="MOLYBDENUM COFACTOR GUANYLYLTRANSFERASE"/>
    <property type="match status" value="1"/>
</dbReference>
<keyword evidence="6 8" id="KW-0342">GTP-binding</keyword>
<evidence type="ECO:0000256" key="1">
    <source>
        <dbReference type="ARBA" id="ARBA00022490"/>
    </source>
</evidence>
<accession>A0A4R5LNQ4</accession>
<keyword evidence="7 8" id="KW-0501">Molybdenum cofactor biosynthesis</keyword>
<dbReference type="GO" id="GO:0061603">
    <property type="term" value="F:molybdenum cofactor guanylyltransferase activity"/>
    <property type="evidence" value="ECO:0007669"/>
    <property type="project" value="UniProtKB-EC"/>
</dbReference>
<dbReference type="HAMAP" id="MF_00316">
    <property type="entry name" value="MobA"/>
    <property type="match status" value="1"/>
</dbReference>
<reference evidence="10 11" key="1">
    <citation type="submission" date="2019-03" db="EMBL/GenBank/DDBJ databases">
        <title>Seongchinamella monodicae gen. nov., sp. nov., a novel member of the Gammaproteobacteria isolated from a tidal mudflat of beach.</title>
        <authorList>
            <person name="Yang H.G."/>
            <person name="Kang J.W."/>
            <person name="Lee S.D."/>
        </authorList>
    </citation>
    <scope>NUCLEOTIDE SEQUENCE [LARGE SCALE GENOMIC DNA]</scope>
    <source>
        <strain evidence="10 11">GH4-78</strain>
    </source>
</reference>
<evidence type="ECO:0000256" key="8">
    <source>
        <dbReference type="HAMAP-Rule" id="MF_00316"/>
    </source>
</evidence>
<evidence type="ECO:0000256" key="4">
    <source>
        <dbReference type="ARBA" id="ARBA00022741"/>
    </source>
</evidence>
<comment type="subcellular location">
    <subcellularLocation>
        <location evidence="8">Cytoplasm</location>
    </subcellularLocation>
</comment>
<dbReference type="GO" id="GO:0005525">
    <property type="term" value="F:GTP binding"/>
    <property type="evidence" value="ECO:0007669"/>
    <property type="project" value="UniProtKB-UniRule"/>
</dbReference>
<feature type="binding site" evidence="8">
    <location>
        <position position="105"/>
    </location>
    <ligand>
        <name>GTP</name>
        <dbReference type="ChEBI" id="CHEBI:37565"/>
    </ligand>
</feature>
<sequence>MDNFTHDPTRICALILAGGAGRRVGGRDKGLLCWRGRALVEHVHGALAPQVNDIFISCNRNRERYAQIAPLAPPDLREDYQGPLAGIEAALSAINQEFILVAACDTPRLPENLVARLALGLREAPHAQVAHVRVDSRDHYLCALLRQESLAGLSAYLNSGQRAVRHWYAQLNAVPVEFPGQQEAFMNLNEAEEFD</sequence>
<evidence type="ECO:0000259" key="9">
    <source>
        <dbReference type="Pfam" id="PF12804"/>
    </source>
</evidence>
<evidence type="ECO:0000256" key="7">
    <source>
        <dbReference type="ARBA" id="ARBA00023150"/>
    </source>
</evidence>
<comment type="catalytic activity">
    <reaction evidence="8">
        <text>Mo-molybdopterin + GTP + H(+) = Mo-molybdopterin guanine dinucleotide + diphosphate</text>
        <dbReference type="Rhea" id="RHEA:34243"/>
        <dbReference type="ChEBI" id="CHEBI:15378"/>
        <dbReference type="ChEBI" id="CHEBI:33019"/>
        <dbReference type="ChEBI" id="CHEBI:37565"/>
        <dbReference type="ChEBI" id="CHEBI:71302"/>
        <dbReference type="ChEBI" id="CHEBI:71310"/>
        <dbReference type="EC" id="2.7.7.77"/>
    </reaction>
</comment>
<comment type="cofactor">
    <cofactor evidence="8">
        <name>Mg(2+)</name>
        <dbReference type="ChEBI" id="CHEBI:18420"/>
    </cofactor>
</comment>
<dbReference type="GO" id="GO:1902758">
    <property type="term" value="P:bis(molybdopterin guanine dinucleotide)molybdenum biosynthetic process"/>
    <property type="evidence" value="ECO:0007669"/>
    <property type="project" value="TreeGrafter"/>
</dbReference>
<protein>
    <recommendedName>
        <fullName evidence="8">Molybdenum cofactor guanylyltransferase</fullName>
        <shortName evidence="8">MoCo guanylyltransferase</shortName>
        <ecNumber evidence="8">2.7.7.77</ecNumber>
    </recommendedName>
    <alternativeName>
        <fullName evidence="8">GTP:molybdopterin guanylyltransferase</fullName>
    </alternativeName>
    <alternativeName>
        <fullName evidence="8">Mo-MPT guanylyltransferase</fullName>
    </alternativeName>
    <alternativeName>
        <fullName evidence="8">Molybdopterin guanylyltransferase</fullName>
    </alternativeName>
    <alternativeName>
        <fullName evidence="8">Molybdopterin-guanine dinucleotide synthase</fullName>
        <shortName evidence="8">MGD synthase</shortName>
    </alternativeName>
</protein>
<proteinExistence type="inferred from homology"/>
<organism evidence="10 11">
    <name type="scientific">Seongchinamella unica</name>
    <dbReference type="NCBI Taxonomy" id="2547392"/>
    <lineage>
        <taxon>Bacteria</taxon>
        <taxon>Pseudomonadati</taxon>
        <taxon>Pseudomonadota</taxon>
        <taxon>Gammaproteobacteria</taxon>
        <taxon>Cellvibrionales</taxon>
        <taxon>Halieaceae</taxon>
        <taxon>Seongchinamella</taxon>
    </lineage>
</organism>
<keyword evidence="3 8" id="KW-0479">Metal-binding</keyword>
<name>A0A4R5LNQ4_9GAMM</name>
<dbReference type="SUPFAM" id="SSF53448">
    <property type="entry name" value="Nucleotide-diphospho-sugar transferases"/>
    <property type="match status" value="1"/>
</dbReference>
<comment type="caution">
    <text evidence="10">The sequence shown here is derived from an EMBL/GenBank/DDBJ whole genome shotgun (WGS) entry which is preliminary data.</text>
</comment>
<dbReference type="GO" id="GO:0046872">
    <property type="term" value="F:metal ion binding"/>
    <property type="evidence" value="ECO:0007669"/>
    <property type="project" value="UniProtKB-KW"/>
</dbReference>